<comment type="caution">
    <text evidence="1">The sequence shown here is derived from an EMBL/GenBank/DDBJ whole genome shotgun (WGS) entry which is preliminary data.</text>
</comment>
<dbReference type="EMBL" id="JAXCEI010000019">
    <property type="protein sequence ID" value="MFA1543479.1"/>
    <property type="molecule type" value="Genomic_DNA"/>
</dbReference>
<evidence type="ECO:0000313" key="1">
    <source>
        <dbReference type="EMBL" id="MFA1543479.1"/>
    </source>
</evidence>
<protein>
    <submittedName>
        <fullName evidence="1">Uncharacterized protein</fullName>
    </submittedName>
</protein>
<accession>A0ABV4QJX3</accession>
<dbReference type="Proteomes" id="UP001569963">
    <property type="component" value="Unassembled WGS sequence"/>
</dbReference>
<keyword evidence="2" id="KW-1185">Reference proteome</keyword>
<gene>
    <name evidence="1" type="ORF">SM611_31515</name>
</gene>
<evidence type="ECO:0000313" key="2">
    <source>
        <dbReference type="Proteomes" id="UP001569963"/>
    </source>
</evidence>
<proteinExistence type="predicted"/>
<sequence length="47" mass="4757">MTSDSAAKAVSRAMSRWAAPSAIATDAPVVSAQNISHTAMSNPGEVL</sequence>
<organism evidence="1 2">
    <name type="scientific">Actinomadura monticuli</name>
    <dbReference type="NCBI Taxonomy" id="3097367"/>
    <lineage>
        <taxon>Bacteria</taxon>
        <taxon>Bacillati</taxon>
        <taxon>Actinomycetota</taxon>
        <taxon>Actinomycetes</taxon>
        <taxon>Streptosporangiales</taxon>
        <taxon>Thermomonosporaceae</taxon>
        <taxon>Actinomadura</taxon>
    </lineage>
</organism>
<name>A0ABV4QJX3_9ACTN</name>
<reference evidence="1 2" key="1">
    <citation type="submission" date="2023-11" db="EMBL/GenBank/DDBJ databases">
        <title>Actinomadura monticuli sp. nov., isolated from volcanic ash.</title>
        <authorList>
            <person name="Lee S.D."/>
            <person name="Yang H."/>
            <person name="Kim I.S."/>
        </authorList>
    </citation>
    <scope>NUCLEOTIDE SEQUENCE [LARGE SCALE GENOMIC DNA]</scope>
    <source>
        <strain evidence="1 2">DLS-62</strain>
    </source>
</reference>